<accession>A0ABR2KKJ1</accession>
<evidence type="ECO:0000256" key="2">
    <source>
        <dbReference type="SAM" id="MobiDB-lite"/>
    </source>
</evidence>
<feature type="compositionally biased region" description="Acidic residues" evidence="2">
    <location>
        <begin position="2125"/>
        <end position="2135"/>
    </location>
</feature>
<keyword evidence="4" id="KW-1185">Reference proteome</keyword>
<evidence type="ECO:0000313" key="4">
    <source>
        <dbReference type="Proteomes" id="UP001470230"/>
    </source>
</evidence>
<protein>
    <recommendedName>
        <fullName evidence="5">Calponin-homology (CH) domain-containing protein</fullName>
    </recommendedName>
</protein>
<organism evidence="3 4">
    <name type="scientific">Tritrichomonas musculus</name>
    <dbReference type="NCBI Taxonomy" id="1915356"/>
    <lineage>
        <taxon>Eukaryota</taxon>
        <taxon>Metamonada</taxon>
        <taxon>Parabasalia</taxon>
        <taxon>Tritrichomonadida</taxon>
        <taxon>Tritrichomonadidae</taxon>
        <taxon>Tritrichomonas</taxon>
    </lineage>
</organism>
<dbReference type="InterPro" id="IPR036465">
    <property type="entry name" value="vWFA_dom_sf"/>
</dbReference>
<keyword evidence="1" id="KW-0175">Coiled coil</keyword>
<evidence type="ECO:0000256" key="1">
    <source>
        <dbReference type="SAM" id="Coils"/>
    </source>
</evidence>
<proteinExistence type="predicted"/>
<dbReference type="EMBL" id="JAPFFF010000004">
    <property type="protein sequence ID" value="KAK8891276.1"/>
    <property type="molecule type" value="Genomic_DNA"/>
</dbReference>
<feature type="coiled-coil region" evidence="1">
    <location>
        <begin position="172"/>
        <end position="199"/>
    </location>
</feature>
<feature type="region of interest" description="Disordered" evidence="2">
    <location>
        <begin position="2083"/>
        <end position="2106"/>
    </location>
</feature>
<comment type="caution">
    <text evidence="3">The sequence shown here is derived from an EMBL/GenBank/DDBJ whole genome shotgun (WGS) entry which is preliminary data.</text>
</comment>
<feature type="region of interest" description="Disordered" evidence="2">
    <location>
        <begin position="2122"/>
        <end position="2161"/>
    </location>
</feature>
<name>A0ABR2KKJ1_9EUKA</name>
<evidence type="ECO:0008006" key="5">
    <source>
        <dbReference type="Google" id="ProtNLM"/>
    </source>
</evidence>
<evidence type="ECO:0000313" key="3">
    <source>
        <dbReference type="EMBL" id="KAK8891276.1"/>
    </source>
</evidence>
<reference evidence="3 4" key="1">
    <citation type="submission" date="2024-04" db="EMBL/GenBank/DDBJ databases">
        <title>Tritrichomonas musculus Genome.</title>
        <authorList>
            <person name="Alves-Ferreira E."/>
            <person name="Grigg M."/>
            <person name="Lorenzi H."/>
            <person name="Galac M."/>
        </authorList>
    </citation>
    <scope>NUCLEOTIDE SEQUENCE [LARGE SCALE GENOMIC DNA]</scope>
    <source>
        <strain evidence="3 4">EAF2021</strain>
    </source>
</reference>
<sequence>MMKFEFHPSNPQNKMTPYSIPDKIEHSKLVLRSSLFYGLTNYLIQNPRNITMSAITLQLPKYKTRIENPRKDQYAKYSLLFNNIDIRPSMIAKAWSIAYAFPYDLIDVIFYYLHPLEAETVQAIMQFYQLVNKNNIDQLVKFSKWMLSFGNEQSILWRVKNSTFDVDPRMNVNDAKRLIQQIDREIKELSEALELNKNIWSKEIYINDLESAKIPVKEIIQSLIRGNEELKLRHMMGNLIEKLQKAKISKKQHDQLRQLIITQISKALEQPLDEQKVKDYENKVNKFLDCINKEETNITQNNIMWPFYTPSRPLGNVPSKSMKLYQHIIWFSQVNSICLKIIDRDNENVFDSVTELGEYIELQSLVHMLVSRITNTGSSIGSTFLPDDIEIMFSTINAIFLSKLYKDNLINDLYNLDKFLNSLGNREHIKEERDIEWIHKIASQYPPDFDLVLPKFNPKDLFFLFVGYKGQYEAPNPGPIIGNLKCANVIESIKLKISSEVDNFISCSDIIGKQIYRIIIDQRGQIPSNHQDLKQLLKDSCPKSGDSAKVVKITLEVMKIAENMSKMTEYKFTFHDRAFLSQNWIKDNDFINNYPSFLYWLCKNQRCTHQLQSIYDNFKFDSGRLPFWLFAVRLMSSEDCIKFDFKAETDLGKLICTTVESSVTDSLHRRLENHESIGSKWISFVLSSVSPDISIPNYRLFYQYLASLCEDDKKCPQFIDEKKTQAVKTFVNNVCSMIFDDTVDRFLNITFSTSNSDLSFTKDPNRFINSIVQSNISNIYSDFIASKEFTQLQSFSQQKQSHIMTLISDFSNLCDQVEELKKDKYEKSKAQKRNAEIDRMEKDITKIVTDYNNEIDIINSPQKFYFSEYSRKCYKLKKLREKLPDDIEDFNKPAVFFNEFTCQNPRSNTYLIVKNVESGKSLKIGPLNETPIHFVYPKYDDDSIKNAYFIRDNKRVTMDKFKFQFYEMHPISNSFNITQYCLENFTDTTNYDVPVLNFGSNLNKTQFIGNLQCMSVQVHEYIRNMQLDFQNRTVNEKTFKNSRDFWYDLRTFNSTLPFVKFSDNDSCHQLTQPLRDILAVFQQYQNLIAAVNSYLMKNVENSWQMFNNQSQRSYSIFNYEYKLPIPEDQHSSYISEDYFRNIVNSDFLSSPILNVDNNQITCCFDTLDCKIGPIIPALYSKSIAMNFISFIEEPISISIETDQQYSNWFNPGCYSDHNDIVQIFVNIPAVTSDKIEEYKVPTRLHFKSQSFKELILPCDFSFTLLPLSILINCSQFPLSYKESENSFILCTNKLLSGSKLSFSLKNFNLKDKAIFSIQLASLKDNECTKPDYTYNYKDDCIYLTIPTTENAKRLNFALKIAFSDHFKTSIVIDAAIIPFDFECDVYDVQQKTYSNRTTIQYSRDRLDRPISLHFRLYSPSFIGGFSGEITDQLPSAVVIQKYESITKKFNVKCNTNFDIVLKMNQVVPNYDEYSNNGYGGYSNNGYGGYSNNGYGGYNNNGYGGYSNNGYYSRYSYNSQYGSHSSIPTYYICVKINGIEKKIQIKFNEIKNDIALTTSDYFNTQYVNRYPVYGYNRSHKDWNKICNPSEHPSHYQCIVSPFNSISSDAATVSYDPNYQKDCPCKVTAMNQNKFIYVSNFGTYDSQTISQPIIIVHSRYFHLAESIRLIPIIGIFKNNWYPTFKDYPKDPFNWNELDVQDSNVEIARDRIKKLPDVTINVRSSNFLVFAELLEKPKVVKDMHFWIKGFPIEFQDELSSTMNIISNMKEKDDQMKIMSHNLIRYFCKKLSQRYEEIENNNFNIIPVVLTKTDIMNKMDQAYKEYTEIDSHAASFATITSSYVNFRKIEDDINRIQIPPKPTEHSEAYLFSENSKPIPKKRTDKPQLVSQTNFNKSSTSSMNKVEIKLPNINIPSQSEQDTLTLSSLNNIYLQCLQGTRLLPIFVFNIRQQKSTKMEEEANKYFLKLLNIYKGLPVKDHSFVSNAVNLFSSSFAIMIGKFKKAGADLKRVLPAKCNITEVAIQDFIQYPEKDKPFLPQENWNVYSNDIYNNNNYQNIPITMKNGGIEIDQRHSEIGIEDDIIIHDIDDDKPKPQNIINPEIDHSTQEQSNIEYVRVMSEYSKTIQDQPEGDDDEDQPEDGFNKPPDPTTDKPKQPPVIVIKSPDDNLKSKVVNNRQFDGMVNQFTEKEGIKRAIRRMQEMNKNGQLKLPNINPHEFKREFEKPDKENFPILSLMSQSYYFAQEFIKAASDQEIPFSSIAANILVDCSSFISDENKAFNMLIICALTQALNALEIPYSAAVIADENFKCVIKPFSEPHSHYALQRICDCLFIKRYRTKLANSMKFAITSMSYSADTSRPNRAIFTLTDGLDEQLILTKSWADQVLNNEKISFGFVFIKSAQLTGENLQFLENTWSNFEAEVKSHNARSIVKVASINAIFGKAVADKLSAMFATVMKRYAQPDSNASGFKYQKPQFETHEKLSKIPLERLSRYLEFDLENIKCGVYVERTQALKNANTIHDKPDSSFYRSKLGKIAQSKLDASLSKSEYESFLRNFIENRRKLNQAALETIFKPNKASQTVLSTTGTDFDITALILNLINPVPDPLIYLEEKGGLVRNYGVTVIIDPSVSCFHDLSGPHSLQTIRNILSSIASLDLPCFDLIVAGNKEPIILCSEVGTNRATNIKSSLWESLLSVLQTPLKSVDLASAIHTAFELRLMRSTEYSSVLFVLTDGLFEQNDRSRIIDAVNNCVQSGMSTFGVGIGIYPKGIEKLFPQVIYSPNPSNTMKGIASIYGDSLSNQLTEWPSISIPRPDDNQNAIADTNDAMRLIIKNESTPSYQSLKNDLNSIMPALDAFDDLYNQEQDIGNEKEGYKNPVGVNTELYVKDILKSQKILIVMLWDNTMNKNESEFVNPKYIFQSSQPPRTECIKTAVDHYGIELKVVQDYDEAIKELTKQTLQGYCDYYAVWVFCGPPYPVLPNKDADPHLMGDFIQVLIKFWKNGGSIVFMAEGGEKNQLTFQANKFLEEVVFEQEPACPSGKTSLRLTGEHKGEEILHPDDSDKLTKPKTFSRSAQFFKQCQRTKLSHNIGKIFEGITISYAPYDLEMIKPFRPFARDSQGGISTLFYPANLRTGVGDIVIDCGFTKCFTEMTTDGTFRYIQNLAGWTGRPEVHLAIDKGIQPCDWRPKAISHKTQRGKKYGGFLPLPKPPVVPNVDPLSLPRNLWCIDYSGSVSGSSLYHGQLSQILTKYRKSNDEFYFWDHEIHPTNYSGVVSFISRKEGHGGTSSELIADICQRSSIRDHLIIVTDGQVGTCSIDSSDSKMKSNNIKFKYVTTYVIGNGGNLSVGAPYSRGCPNVTYKVLRIGSEIPQSSLTAQDMATLNGISNISSYSEFAVQYKNLESAIQAKTLGTNGDAQLQGALNALSTRINNSGLNSSQKQDFNTKIGTLQIMANGALRNAFTLDDIGAALRKK</sequence>
<gene>
    <name evidence="3" type="ORF">M9Y10_028484</name>
</gene>
<dbReference type="Proteomes" id="UP001470230">
    <property type="component" value="Unassembled WGS sequence"/>
</dbReference>
<dbReference type="SUPFAM" id="SSF53300">
    <property type="entry name" value="vWA-like"/>
    <property type="match status" value="1"/>
</dbReference>